<organism evidence="7 8">
    <name type="scientific">Acrodontium crateriforme</name>
    <dbReference type="NCBI Taxonomy" id="150365"/>
    <lineage>
        <taxon>Eukaryota</taxon>
        <taxon>Fungi</taxon>
        <taxon>Dikarya</taxon>
        <taxon>Ascomycota</taxon>
        <taxon>Pezizomycotina</taxon>
        <taxon>Dothideomycetes</taxon>
        <taxon>Dothideomycetidae</taxon>
        <taxon>Mycosphaerellales</taxon>
        <taxon>Teratosphaeriaceae</taxon>
        <taxon>Acrodontium</taxon>
    </lineage>
</organism>
<dbReference type="GO" id="GO:0051213">
    <property type="term" value="F:dioxygenase activity"/>
    <property type="evidence" value="ECO:0007669"/>
    <property type="project" value="UniProtKB-KW"/>
</dbReference>
<evidence type="ECO:0000256" key="4">
    <source>
        <dbReference type="ARBA" id="ARBA00023004"/>
    </source>
</evidence>
<dbReference type="InterPro" id="IPR036396">
    <property type="entry name" value="Cyt_P450_sf"/>
</dbReference>
<dbReference type="GO" id="GO:0004601">
    <property type="term" value="F:peroxidase activity"/>
    <property type="evidence" value="ECO:0007669"/>
    <property type="project" value="InterPro"/>
</dbReference>
<gene>
    <name evidence="7" type="ORF">R9X50_00660600</name>
</gene>
<evidence type="ECO:0000256" key="2">
    <source>
        <dbReference type="ARBA" id="ARBA00022964"/>
    </source>
</evidence>
<evidence type="ECO:0000313" key="8">
    <source>
        <dbReference type="Proteomes" id="UP001303373"/>
    </source>
</evidence>
<feature type="binding site" description="axial binding residue" evidence="5">
    <location>
        <position position="417"/>
    </location>
    <ligand>
        <name>heme b</name>
        <dbReference type="ChEBI" id="CHEBI:60344"/>
    </ligand>
    <ligandPart>
        <name>Fe</name>
        <dbReference type="ChEBI" id="CHEBI:18248"/>
    </ligandPart>
</feature>
<dbReference type="SUPFAM" id="SSF48113">
    <property type="entry name" value="Heme-dependent peroxidases"/>
    <property type="match status" value="1"/>
</dbReference>
<dbReference type="InterPro" id="IPR034812">
    <property type="entry name" value="Ppo-like_N"/>
</dbReference>
<dbReference type="GO" id="GO:0004497">
    <property type="term" value="F:monooxygenase activity"/>
    <property type="evidence" value="ECO:0007669"/>
    <property type="project" value="InterPro"/>
</dbReference>
<dbReference type="CDD" id="cd09817">
    <property type="entry name" value="linoleate_diol_synthase_like"/>
    <property type="match status" value="1"/>
</dbReference>
<dbReference type="SUPFAM" id="SSF48264">
    <property type="entry name" value="Cytochrome P450"/>
    <property type="match status" value="1"/>
</dbReference>
<dbReference type="AlphaFoldDB" id="A0AAQ3MAD7"/>
<dbReference type="GO" id="GO:0006979">
    <property type="term" value="P:response to oxidative stress"/>
    <property type="evidence" value="ECO:0007669"/>
    <property type="project" value="InterPro"/>
</dbReference>
<dbReference type="InterPro" id="IPR010255">
    <property type="entry name" value="Haem_peroxidase_sf"/>
</dbReference>
<protein>
    <recommendedName>
        <fullName evidence="9">Linoleate 8R-lipoxygenase</fullName>
    </recommendedName>
</protein>
<evidence type="ECO:0000256" key="1">
    <source>
        <dbReference type="ARBA" id="ARBA00022723"/>
    </source>
</evidence>
<sequence>MSFDEKYQAGEAYGEAPKPTPSGFFSDPVAAATAILRDYAGARCEATLPQLINLIKSLTMPDTLIDDRKGNTELLIAILTSLPPNSATGAQLTNKMIDSLWGNLQHPPLSYVGGDVKYRVANTEEANDKTNEKYDKIEFEVPGTGITLSEEVPKAPNGMHHYRMPDGSFNNILQPDLGKAGSAYAKSVRSSKRLHGVRPDAGQLFDLLMARGDDTFRENPAGISSMLFYFASIIIHDIFRTSRTDMNKSDTSSYLDLAPLYGSSLRDQLKVRTMKEGMLKPDTFHEKRLLGQPAGVNVMLVLFNRFHNYVANVLLKINEGDRFTLACSPKASPEDRAKALAKQDHDLFNTARLIVCAMYGSIALGDYLRAIMNLHSSNTEWNLDPRMEIGKQYDGEGVPRGVGNQVSVEFNLLYRFHSCISKKDEQWTNEFFLKLFPERKSDNLQDITLPELGKALLEYEKSIPTEPCERTFGGLERLPNGRFKDEDLVRILNEATQDPAGTFGARMVPKALKIVEILGINQARKWGCASLNEFREFFGLKPYKSFTDINPDEYIAKTLEQIYTHPDMVEMYPGMIIEDTKPMRSPGVGISPTYTIGRAVLADAITLIRSDRFLTLDFNVANLTAWGMNEVQGDPKTLGGSMLYKLIHRGLPGWFPFNSVSIMQPMYTTKANIEIAKKLGTIDLFSLDGPESPKKPVLITTPAGIKQVLGNPKSFPSNWGKYLNMVKRGKDISWYMLAGDEPKNYENRKMTAEAFKKLPNLTQAVEEMIARVGKELIEKESFNIKEGVHQIDIIRDVAIPLNTRLASDMCYFDLRTDENPDGKLGVAQLYRALVDMRVWITNNTDPAENWNKRRRAGEGADVIIPSTRALVEEVALSRGVGIGISAALSKMLTRQAHHRKDSLRSYGFKYVETLLGQGHSRENVTDQLWLTAFGLIGVLVTTFYEILEFFLRPENQAIWAEVQELAHKGDTASLRGYVAEAQRLTSPFRVVRYPKEATEVEGKKVDPSNVLILNIADIARNEVLNPTQFDPIRKQPEITGYSWGQHECFGKQLAITFMTGMIKLVGTLKNLRPAPGAQGQVKSIIVGPQQVYLNDTWSHLTSNVSTWKVQYDGLGKGGFEGSRSAADDIAMQEYYEMLRLRKGGAKK</sequence>
<evidence type="ECO:0000256" key="6">
    <source>
        <dbReference type="SAM" id="MobiDB-lite"/>
    </source>
</evidence>
<dbReference type="GO" id="GO:0005506">
    <property type="term" value="F:iron ion binding"/>
    <property type="evidence" value="ECO:0007669"/>
    <property type="project" value="InterPro"/>
</dbReference>
<dbReference type="InterPro" id="IPR019791">
    <property type="entry name" value="Haem_peroxidase_animal"/>
</dbReference>
<dbReference type="InterPro" id="IPR037120">
    <property type="entry name" value="Haem_peroxidase_sf_animal"/>
</dbReference>
<dbReference type="CDD" id="cd20612">
    <property type="entry name" value="CYP_LDS-like_C"/>
    <property type="match status" value="1"/>
</dbReference>
<dbReference type="PANTHER" id="PTHR11903">
    <property type="entry name" value="PROSTAGLANDIN G/H SYNTHASE"/>
    <property type="match status" value="1"/>
</dbReference>
<keyword evidence="1 5" id="KW-0479">Metal-binding</keyword>
<dbReference type="Gene3D" id="1.10.640.10">
    <property type="entry name" value="Haem peroxidase domain superfamily, animal type"/>
    <property type="match status" value="1"/>
</dbReference>
<keyword evidence="8" id="KW-1185">Reference proteome</keyword>
<keyword evidence="5" id="KW-0349">Heme</keyword>
<reference evidence="7 8" key="1">
    <citation type="submission" date="2023-11" db="EMBL/GenBank/DDBJ databases">
        <title>An acidophilic fungus is an integral part of prey digestion in a carnivorous sundew plant.</title>
        <authorList>
            <person name="Tsai I.J."/>
        </authorList>
    </citation>
    <scope>NUCLEOTIDE SEQUENCE [LARGE SCALE GENOMIC DNA]</scope>
    <source>
        <strain evidence="7">169a</strain>
    </source>
</reference>
<dbReference type="GO" id="GO:0020037">
    <property type="term" value="F:heme binding"/>
    <property type="evidence" value="ECO:0007669"/>
    <property type="project" value="InterPro"/>
</dbReference>
<keyword evidence="4 5" id="KW-0408">Iron</keyword>
<name>A0AAQ3MAD7_9PEZI</name>
<feature type="region of interest" description="Disordered" evidence="6">
    <location>
        <begin position="1"/>
        <end position="20"/>
    </location>
</feature>
<evidence type="ECO:0008006" key="9">
    <source>
        <dbReference type="Google" id="ProtNLM"/>
    </source>
</evidence>
<dbReference type="EMBL" id="CP138590">
    <property type="protein sequence ID" value="WPH03723.1"/>
    <property type="molecule type" value="Genomic_DNA"/>
</dbReference>
<dbReference type="InterPro" id="IPR050783">
    <property type="entry name" value="Oxylipin_biosynth_metab"/>
</dbReference>
<dbReference type="Gene3D" id="1.10.630.10">
    <property type="entry name" value="Cytochrome P450"/>
    <property type="match status" value="1"/>
</dbReference>
<dbReference type="Pfam" id="PF03098">
    <property type="entry name" value="An_peroxidase"/>
    <property type="match status" value="1"/>
</dbReference>
<keyword evidence="2" id="KW-0223">Dioxygenase</keyword>
<dbReference type="GO" id="GO:0006631">
    <property type="term" value="P:fatty acid metabolic process"/>
    <property type="evidence" value="ECO:0007669"/>
    <property type="project" value="UniProtKB-ARBA"/>
</dbReference>
<dbReference type="PANTHER" id="PTHR11903:SF13">
    <property type="entry name" value="LINOLEATE 10R-LIPOXYGENASE"/>
    <property type="match status" value="1"/>
</dbReference>
<evidence type="ECO:0000256" key="3">
    <source>
        <dbReference type="ARBA" id="ARBA00023002"/>
    </source>
</evidence>
<evidence type="ECO:0000256" key="5">
    <source>
        <dbReference type="PIRSR" id="PIRSR619791-2"/>
    </source>
</evidence>
<dbReference type="PROSITE" id="PS50292">
    <property type="entry name" value="PEROXIDASE_3"/>
    <property type="match status" value="1"/>
</dbReference>
<keyword evidence="3" id="KW-0560">Oxidoreductase</keyword>
<dbReference type="Proteomes" id="UP001303373">
    <property type="component" value="Chromosome 11"/>
</dbReference>
<accession>A0AAQ3MAD7</accession>
<dbReference type="GO" id="GO:0016705">
    <property type="term" value="F:oxidoreductase activity, acting on paired donors, with incorporation or reduction of molecular oxygen"/>
    <property type="evidence" value="ECO:0007669"/>
    <property type="project" value="InterPro"/>
</dbReference>
<dbReference type="PRINTS" id="PR00457">
    <property type="entry name" value="ANPEROXIDASE"/>
</dbReference>
<evidence type="ECO:0000313" key="7">
    <source>
        <dbReference type="EMBL" id="WPH03723.1"/>
    </source>
</evidence>
<proteinExistence type="predicted"/>